<comment type="caution">
    <text evidence="1">The sequence shown here is derived from an EMBL/GenBank/DDBJ whole genome shotgun (WGS) entry which is preliminary data.</text>
</comment>
<organism evidence="1 2">
    <name type="scientific">Lasiodiplodia mahajangana</name>
    <dbReference type="NCBI Taxonomy" id="1108764"/>
    <lineage>
        <taxon>Eukaryota</taxon>
        <taxon>Fungi</taxon>
        <taxon>Dikarya</taxon>
        <taxon>Ascomycota</taxon>
        <taxon>Pezizomycotina</taxon>
        <taxon>Dothideomycetes</taxon>
        <taxon>Dothideomycetes incertae sedis</taxon>
        <taxon>Botryosphaeriales</taxon>
        <taxon>Botryosphaeriaceae</taxon>
        <taxon>Lasiodiplodia</taxon>
    </lineage>
</organism>
<dbReference type="Proteomes" id="UP001153332">
    <property type="component" value="Unassembled WGS sequence"/>
</dbReference>
<reference evidence="1" key="1">
    <citation type="submission" date="2022-12" db="EMBL/GenBank/DDBJ databases">
        <title>Genome Sequence of Lasiodiplodia mahajangana.</title>
        <authorList>
            <person name="Buettner E."/>
        </authorList>
    </citation>
    <scope>NUCLEOTIDE SEQUENCE</scope>
    <source>
        <strain evidence="1">VT137</strain>
    </source>
</reference>
<evidence type="ECO:0000313" key="1">
    <source>
        <dbReference type="EMBL" id="KAJ8127352.1"/>
    </source>
</evidence>
<keyword evidence="2" id="KW-1185">Reference proteome</keyword>
<sequence>MQSEHRPTESRERSGCPLNRGQVPIFKALARLSTISCTGYMKGNDNTNVPKMLGSRARHKAAFKGDQDTRLLFIIIIIAVGNFDETAFQSGSVISSSAT</sequence>
<name>A0ACC2JJ11_9PEZI</name>
<gene>
    <name evidence="1" type="ORF">O1611_g6285</name>
</gene>
<protein>
    <submittedName>
        <fullName evidence="1">Uncharacterized protein</fullName>
    </submittedName>
</protein>
<accession>A0ACC2JJ11</accession>
<dbReference type="EMBL" id="JAPUUL010001459">
    <property type="protein sequence ID" value="KAJ8127352.1"/>
    <property type="molecule type" value="Genomic_DNA"/>
</dbReference>
<evidence type="ECO:0000313" key="2">
    <source>
        <dbReference type="Proteomes" id="UP001153332"/>
    </source>
</evidence>
<proteinExistence type="predicted"/>